<gene>
    <name evidence="11" type="ORF">MARSALSMR5_03810</name>
</gene>
<keyword evidence="7 9" id="KW-0472">Membrane</keyword>
<name>A0A1W6KEI2_9GAMM</name>
<evidence type="ECO:0000259" key="10">
    <source>
        <dbReference type="Pfam" id="PF04290"/>
    </source>
</evidence>
<evidence type="ECO:0000256" key="7">
    <source>
        <dbReference type="ARBA" id="ARBA00023136"/>
    </source>
</evidence>
<dbReference type="GO" id="GO:0015740">
    <property type="term" value="P:C4-dicarboxylate transport"/>
    <property type="evidence" value="ECO:0007669"/>
    <property type="project" value="TreeGrafter"/>
</dbReference>
<evidence type="ECO:0000256" key="3">
    <source>
        <dbReference type="ARBA" id="ARBA00022475"/>
    </source>
</evidence>
<evidence type="ECO:0000256" key="2">
    <source>
        <dbReference type="ARBA" id="ARBA00022448"/>
    </source>
</evidence>
<keyword evidence="4 9" id="KW-0997">Cell inner membrane</keyword>
<dbReference type="Pfam" id="PF04290">
    <property type="entry name" value="DctQ"/>
    <property type="match status" value="1"/>
</dbReference>
<organism evidence="11 12">
    <name type="scientific">Marinobacter salarius</name>
    <dbReference type="NCBI Taxonomy" id="1420917"/>
    <lineage>
        <taxon>Bacteria</taxon>
        <taxon>Pseudomonadati</taxon>
        <taxon>Pseudomonadota</taxon>
        <taxon>Gammaproteobacteria</taxon>
        <taxon>Pseudomonadales</taxon>
        <taxon>Marinobacteraceae</taxon>
        <taxon>Marinobacter</taxon>
    </lineage>
</organism>
<sequence>MATIQQHKIVAASAEKRGLLNILNVFCTYLENILIAIAGSMIIIAMTITFIDVVMRYVFNSPLSWVFDFITMYLLPGCYFLAFSYALRTGNHLKVDYFKNKFPEKFTKACISFFGLIATVLFVYITYTYALRAYSAWEENEVIYGAVNWLVWPSELIIAVSSFTFSIRLTIKTIEQFIVDGSEI</sequence>
<feature type="transmembrane region" description="Helical" evidence="9">
    <location>
        <begin position="33"/>
        <end position="59"/>
    </location>
</feature>
<keyword evidence="2 9" id="KW-0813">Transport</keyword>
<evidence type="ECO:0000256" key="9">
    <source>
        <dbReference type="RuleBase" id="RU369079"/>
    </source>
</evidence>
<evidence type="ECO:0000256" key="8">
    <source>
        <dbReference type="ARBA" id="ARBA00038436"/>
    </source>
</evidence>
<keyword evidence="3" id="KW-1003">Cell membrane</keyword>
<accession>A0A1W6KEI2</accession>
<comment type="similarity">
    <text evidence="8 9">Belongs to the TRAP transporter small permease family.</text>
</comment>
<evidence type="ECO:0000256" key="4">
    <source>
        <dbReference type="ARBA" id="ARBA00022519"/>
    </source>
</evidence>
<comment type="subunit">
    <text evidence="9">The complex comprises the extracytoplasmic solute receptor protein and the two transmembrane proteins.</text>
</comment>
<comment type="subcellular location">
    <subcellularLocation>
        <location evidence="1 9">Cell inner membrane</location>
        <topology evidence="1 9">Multi-pass membrane protein</topology>
    </subcellularLocation>
</comment>
<evidence type="ECO:0000256" key="1">
    <source>
        <dbReference type="ARBA" id="ARBA00004429"/>
    </source>
</evidence>
<keyword evidence="6 9" id="KW-1133">Transmembrane helix</keyword>
<feature type="transmembrane region" description="Helical" evidence="9">
    <location>
        <begin position="109"/>
        <end position="130"/>
    </location>
</feature>
<feature type="transmembrane region" description="Helical" evidence="9">
    <location>
        <begin position="65"/>
        <end position="88"/>
    </location>
</feature>
<evidence type="ECO:0000256" key="6">
    <source>
        <dbReference type="ARBA" id="ARBA00022989"/>
    </source>
</evidence>
<evidence type="ECO:0000313" key="11">
    <source>
        <dbReference type="EMBL" id="ARM85830.1"/>
    </source>
</evidence>
<dbReference type="GO" id="GO:0005886">
    <property type="term" value="C:plasma membrane"/>
    <property type="evidence" value="ECO:0007669"/>
    <property type="project" value="UniProtKB-SubCell"/>
</dbReference>
<dbReference type="EMBL" id="CP020931">
    <property type="protein sequence ID" value="ARM85830.1"/>
    <property type="molecule type" value="Genomic_DNA"/>
</dbReference>
<dbReference type="PANTHER" id="PTHR35011:SF10">
    <property type="entry name" value="TRAP TRANSPORTER SMALL PERMEASE PROTEIN"/>
    <property type="match status" value="1"/>
</dbReference>
<dbReference type="InterPro" id="IPR007387">
    <property type="entry name" value="TRAP_DctQ"/>
</dbReference>
<comment type="function">
    <text evidence="9">Part of the tripartite ATP-independent periplasmic (TRAP) transport system.</text>
</comment>
<protein>
    <recommendedName>
        <fullName evidence="9">TRAP transporter small permease protein</fullName>
    </recommendedName>
</protein>
<dbReference type="AlphaFoldDB" id="A0A1W6KEI2"/>
<dbReference type="RefSeq" id="WP_085681780.1">
    <property type="nucleotide sequence ID" value="NZ_CP020931.1"/>
</dbReference>
<proteinExistence type="inferred from homology"/>
<feature type="domain" description="Tripartite ATP-independent periplasmic transporters DctQ component" evidence="10">
    <location>
        <begin position="46"/>
        <end position="176"/>
    </location>
</feature>
<dbReference type="Proteomes" id="UP000193100">
    <property type="component" value="Chromosome"/>
</dbReference>
<dbReference type="PANTHER" id="PTHR35011">
    <property type="entry name" value="2,3-DIKETO-L-GULONATE TRAP TRANSPORTER SMALL PERMEASE PROTEIN YIAM"/>
    <property type="match status" value="1"/>
</dbReference>
<dbReference type="GO" id="GO:0022857">
    <property type="term" value="F:transmembrane transporter activity"/>
    <property type="evidence" value="ECO:0007669"/>
    <property type="project" value="UniProtKB-UniRule"/>
</dbReference>
<evidence type="ECO:0000256" key="5">
    <source>
        <dbReference type="ARBA" id="ARBA00022692"/>
    </source>
</evidence>
<reference evidence="11 12" key="1">
    <citation type="submission" date="2017-04" db="EMBL/GenBank/DDBJ databases">
        <title>Genome Sequence of Marinobacter salarius strain SMR5 Isolated from a culture of the Diatom Skeletonema marinoi.</title>
        <authorList>
            <person name="Topel M."/>
            <person name="Pinder M.I.M."/>
            <person name="Johansson O.N."/>
            <person name="Kourtchenko O."/>
            <person name="Godhe A."/>
            <person name="Clarke A.K."/>
        </authorList>
    </citation>
    <scope>NUCLEOTIDE SEQUENCE [LARGE SCALE GENOMIC DNA]</scope>
    <source>
        <strain evidence="11 12">SMR5</strain>
    </source>
</reference>
<feature type="transmembrane region" description="Helical" evidence="9">
    <location>
        <begin position="142"/>
        <end position="165"/>
    </location>
</feature>
<dbReference type="GeneID" id="77257730"/>
<keyword evidence="5 9" id="KW-0812">Transmembrane</keyword>
<dbReference type="InterPro" id="IPR055348">
    <property type="entry name" value="DctQ"/>
</dbReference>
<evidence type="ECO:0000313" key="12">
    <source>
        <dbReference type="Proteomes" id="UP000193100"/>
    </source>
</evidence>